<protein>
    <submittedName>
        <fullName evidence="1">Uncharacterized protein</fullName>
    </submittedName>
</protein>
<feature type="non-terminal residue" evidence="1">
    <location>
        <position position="1"/>
    </location>
</feature>
<organism evidence="1">
    <name type="scientific">Arion vulgaris</name>
    <dbReference type="NCBI Taxonomy" id="1028688"/>
    <lineage>
        <taxon>Eukaryota</taxon>
        <taxon>Metazoa</taxon>
        <taxon>Spiralia</taxon>
        <taxon>Lophotrochozoa</taxon>
        <taxon>Mollusca</taxon>
        <taxon>Gastropoda</taxon>
        <taxon>Heterobranchia</taxon>
        <taxon>Euthyneura</taxon>
        <taxon>Panpulmonata</taxon>
        <taxon>Eupulmonata</taxon>
        <taxon>Stylommatophora</taxon>
        <taxon>Helicina</taxon>
        <taxon>Arionoidea</taxon>
        <taxon>Arionidae</taxon>
        <taxon>Arion</taxon>
    </lineage>
</organism>
<gene>
    <name evidence="1" type="primary">ORF4291</name>
</gene>
<feature type="non-terminal residue" evidence="1">
    <location>
        <position position="75"/>
    </location>
</feature>
<name>A0A0B6XWV1_9EUPU</name>
<dbReference type="EMBL" id="HACG01001662">
    <property type="protein sequence ID" value="CEK48527.1"/>
    <property type="molecule type" value="Transcribed_RNA"/>
</dbReference>
<dbReference type="AlphaFoldDB" id="A0A0B6XWV1"/>
<proteinExistence type="predicted"/>
<accession>A0A0B6XWV1</accession>
<evidence type="ECO:0000313" key="1">
    <source>
        <dbReference type="EMBL" id="CEK48527.1"/>
    </source>
</evidence>
<sequence length="75" mass="8622">VHEHKENIVKTESKNEDWCLTSEQRPNDLRESVTVRECQVMIENVIVKIAQNDDILTVNNGNCNNLSENEIIVSK</sequence>
<reference evidence="1" key="1">
    <citation type="submission" date="2014-12" db="EMBL/GenBank/DDBJ databases">
        <title>Insight into the proteome of Arion vulgaris.</title>
        <authorList>
            <person name="Aradska J."/>
            <person name="Bulat T."/>
            <person name="Smidak R."/>
            <person name="Sarate P."/>
            <person name="Gangsoo J."/>
            <person name="Sialana F."/>
            <person name="Bilban M."/>
            <person name="Lubec G."/>
        </authorList>
    </citation>
    <scope>NUCLEOTIDE SEQUENCE</scope>
    <source>
        <tissue evidence="1">Skin</tissue>
    </source>
</reference>